<evidence type="ECO:0000313" key="3">
    <source>
        <dbReference type="Proteomes" id="UP000789901"/>
    </source>
</evidence>
<sequence length="45" mass="5319">MCTTLAILIGFTALIVYLAYWMFRCQLIKHIQTRNKKLLFNSLKV</sequence>
<protein>
    <submittedName>
        <fullName evidence="2">14107_t:CDS:1</fullName>
    </submittedName>
</protein>
<organism evidence="2 3">
    <name type="scientific">Gigaspora margarita</name>
    <dbReference type="NCBI Taxonomy" id="4874"/>
    <lineage>
        <taxon>Eukaryota</taxon>
        <taxon>Fungi</taxon>
        <taxon>Fungi incertae sedis</taxon>
        <taxon>Mucoromycota</taxon>
        <taxon>Glomeromycotina</taxon>
        <taxon>Glomeromycetes</taxon>
        <taxon>Diversisporales</taxon>
        <taxon>Gigasporaceae</taxon>
        <taxon>Gigaspora</taxon>
    </lineage>
</organism>
<keyword evidence="1" id="KW-0472">Membrane</keyword>
<keyword evidence="1" id="KW-0812">Transmembrane</keyword>
<dbReference type="Proteomes" id="UP000789901">
    <property type="component" value="Unassembled WGS sequence"/>
</dbReference>
<keyword evidence="3" id="KW-1185">Reference proteome</keyword>
<accession>A0ABN7UCL0</accession>
<evidence type="ECO:0000256" key="1">
    <source>
        <dbReference type="SAM" id="Phobius"/>
    </source>
</evidence>
<gene>
    <name evidence="2" type="ORF">GMARGA_LOCUS5124</name>
</gene>
<proteinExistence type="predicted"/>
<dbReference type="EMBL" id="CAJVQB010002134">
    <property type="protein sequence ID" value="CAG8563302.1"/>
    <property type="molecule type" value="Genomic_DNA"/>
</dbReference>
<feature type="transmembrane region" description="Helical" evidence="1">
    <location>
        <begin position="6"/>
        <end position="23"/>
    </location>
</feature>
<comment type="caution">
    <text evidence="2">The sequence shown here is derived from an EMBL/GenBank/DDBJ whole genome shotgun (WGS) entry which is preliminary data.</text>
</comment>
<evidence type="ECO:0000313" key="2">
    <source>
        <dbReference type="EMBL" id="CAG8563302.1"/>
    </source>
</evidence>
<keyword evidence="1" id="KW-1133">Transmembrane helix</keyword>
<name>A0ABN7UCL0_GIGMA</name>
<reference evidence="2 3" key="1">
    <citation type="submission" date="2021-06" db="EMBL/GenBank/DDBJ databases">
        <authorList>
            <person name="Kallberg Y."/>
            <person name="Tangrot J."/>
            <person name="Rosling A."/>
        </authorList>
    </citation>
    <scope>NUCLEOTIDE SEQUENCE [LARGE SCALE GENOMIC DNA]</scope>
    <source>
        <strain evidence="2 3">120-4 pot B 10/14</strain>
    </source>
</reference>